<evidence type="ECO:0000256" key="8">
    <source>
        <dbReference type="ARBA" id="ARBA00023180"/>
    </source>
</evidence>
<dbReference type="PANTHER" id="PTHR10489:SF952">
    <property type="entry name" value="TYPE-2 ANGIOTENSIN II RECEPTOR"/>
    <property type="match status" value="1"/>
</dbReference>
<sequence>MQDTIEDKDRTLTLISEGEDSNNRNSKTRLTPLDQRMAMVTTIQPSNLSAVNASFEDLRADPLCSSISPSRHQNKLIPAIYGVIFLLGFVGNGLVVLVLSHRSSRKTMANTYMLNLALSDLLFLTSLPFWAVYYSYDYDWVFGKVMCRVCGWLLNINVYASVFFITCMSADRCRAIVHPLQSQSQRNLRRARAVSCVVWVAATLPTIPALVFREVHYLEELKVTACAVNYPSTGWFVGLALMKIVLGFLVPFAVIATSYCTIGRHLLGAAPVDEGSDHLDRALRMVVAVVLAFFICWFPFHLLTFLYTLGALELLTACWVRWAVHATIPFALCLGFCNSAINPFLYCFVGNHFREQLACLVQAWAPRLFQKTGSISSRLSSFSRKPSDQKDLSSQESEGQHNRGSRGGVRSHIVAQDSNVSCV</sequence>
<dbReference type="AlphaFoldDB" id="A0A9Q1DQ46"/>
<feature type="transmembrane region" description="Helical" evidence="12">
    <location>
        <begin position="152"/>
        <end position="170"/>
    </location>
</feature>
<dbReference type="PROSITE" id="PS50262">
    <property type="entry name" value="G_PROTEIN_RECEP_F1_2"/>
    <property type="match status" value="1"/>
</dbReference>
<evidence type="ECO:0000256" key="3">
    <source>
        <dbReference type="ARBA" id="ARBA00022989"/>
    </source>
</evidence>
<protein>
    <recommendedName>
        <fullName evidence="12">Type-1 angiotensin II receptor</fullName>
    </recommendedName>
</protein>
<proteinExistence type="inferred from homology"/>
<keyword evidence="8" id="KW-0325">Glycoprotein</keyword>
<dbReference type="PRINTS" id="PR00237">
    <property type="entry name" value="GPCRRHODOPSN"/>
</dbReference>
<keyword evidence="5 12" id="KW-0472">Membrane</keyword>
<evidence type="ECO:0000256" key="1">
    <source>
        <dbReference type="ARBA" id="ARBA00004141"/>
    </source>
</evidence>
<evidence type="ECO:0000256" key="7">
    <source>
        <dbReference type="ARBA" id="ARBA00023170"/>
    </source>
</evidence>
<gene>
    <name evidence="15" type="ORF">COCON_G00082730</name>
</gene>
<keyword evidence="3 12" id="KW-1133">Transmembrane helix</keyword>
<evidence type="ECO:0000256" key="13">
    <source>
        <dbReference type="SAM" id="MobiDB-lite"/>
    </source>
</evidence>
<feature type="transmembrane region" description="Helical" evidence="12">
    <location>
        <begin position="283"/>
        <end position="307"/>
    </location>
</feature>
<dbReference type="OrthoDB" id="8804420at2759"/>
<comment type="function">
    <text evidence="10">Receptor for angiotensin II, a vasoconstricting peptide, which acts as a key regulator of blood pressure and sodium retention by the kidney. The activated receptor in turn couples to G-alpha proteins G(q) (GNAQ, GNA11, GNA14 or GNA15) and thus activates phospholipase C and increases the cytosolic Ca(2+) concentrations, which in turn triggers cellular responses such as stimulation of protein kinase C.</text>
</comment>
<keyword evidence="7 11" id="KW-0675">Receptor</keyword>
<dbReference type="InterPro" id="IPR050119">
    <property type="entry name" value="CCR1-9-like"/>
</dbReference>
<evidence type="ECO:0000256" key="6">
    <source>
        <dbReference type="ARBA" id="ARBA00023157"/>
    </source>
</evidence>
<feature type="transmembrane region" description="Helical" evidence="12">
    <location>
        <begin position="112"/>
        <end position="132"/>
    </location>
</feature>
<evidence type="ECO:0000256" key="5">
    <source>
        <dbReference type="ARBA" id="ARBA00023136"/>
    </source>
</evidence>
<keyword evidence="4 11" id="KW-0297">G-protein coupled receptor</keyword>
<dbReference type="InterPro" id="IPR000248">
    <property type="entry name" value="ATII_rcpt"/>
</dbReference>
<feature type="transmembrane region" description="Helical" evidence="12">
    <location>
        <begin position="191"/>
        <end position="212"/>
    </location>
</feature>
<comment type="caution">
    <text evidence="15">The sequence shown here is derived from an EMBL/GenBank/DDBJ whole genome shotgun (WGS) entry which is preliminary data.</text>
</comment>
<feature type="transmembrane region" description="Helical" evidence="12">
    <location>
        <begin position="327"/>
        <end position="349"/>
    </location>
</feature>
<dbReference type="GO" id="GO:0019722">
    <property type="term" value="P:calcium-mediated signaling"/>
    <property type="evidence" value="ECO:0007669"/>
    <property type="project" value="TreeGrafter"/>
</dbReference>
<feature type="region of interest" description="Disordered" evidence="13">
    <location>
        <begin position="378"/>
        <end position="409"/>
    </location>
</feature>
<comment type="function">
    <text evidence="12">Receptor for angiotensin II, a vasoconstricting peptide, which acts as a key regulator of blood pressure and sodium retention by the kidney. The activated receptor in turn couples to G-alpha proteins G(q) and thus activates phospholipase C and increases the cytosolic Ca(2+) concentrations, which in turn triggers cellular responses such as stimulation of protein kinase C.</text>
</comment>
<keyword evidence="9 11" id="KW-0807">Transducer</keyword>
<organism evidence="15 16">
    <name type="scientific">Conger conger</name>
    <name type="common">Conger eel</name>
    <name type="synonym">Muraena conger</name>
    <dbReference type="NCBI Taxonomy" id="82655"/>
    <lineage>
        <taxon>Eukaryota</taxon>
        <taxon>Metazoa</taxon>
        <taxon>Chordata</taxon>
        <taxon>Craniata</taxon>
        <taxon>Vertebrata</taxon>
        <taxon>Euteleostomi</taxon>
        <taxon>Actinopterygii</taxon>
        <taxon>Neopterygii</taxon>
        <taxon>Teleostei</taxon>
        <taxon>Anguilliformes</taxon>
        <taxon>Congridae</taxon>
        <taxon>Conger</taxon>
    </lineage>
</organism>
<dbReference type="GO" id="GO:0004945">
    <property type="term" value="F:angiotensin type II receptor activity"/>
    <property type="evidence" value="ECO:0007669"/>
    <property type="project" value="UniProtKB-UniRule"/>
</dbReference>
<evidence type="ECO:0000256" key="2">
    <source>
        <dbReference type="ARBA" id="ARBA00022692"/>
    </source>
</evidence>
<dbReference type="PRINTS" id="PR00635">
    <property type="entry name" value="ANGIOTENSN1R"/>
</dbReference>
<dbReference type="InterPro" id="IPR000190">
    <property type="entry name" value="ATII_AT1_rcpt"/>
</dbReference>
<evidence type="ECO:0000256" key="11">
    <source>
        <dbReference type="RuleBase" id="RU000688"/>
    </source>
</evidence>
<dbReference type="InterPro" id="IPR017452">
    <property type="entry name" value="GPCR_Rhodpsn_7TM"/>
</dbReference>
<keyword evidence="16" id="KW-1185">Reference proteome</keyword>
<keyword evidence="12" id="KW-1003">Cell membrane</keyword>
<reference evidence="15" key="1">
    <citation type="journal article" date="2023" name="Science">
        <title>Genome structures resolve the early diversification of teleost fishes.</title>
        <authorList>
            <person name="Parey E."/>
            <person name="Louis A."/>
            <person name="Montfort J."/>
            <person name="Bouchez O."/>
            <person name="Roques C."/>
            <person name="Iampietro C."/>
            <person name="Lluch J."/>
            <person name="Castinel A."/>
            <person name="Donnadieu C."/>
            <person name="Desvignes T."/>
            <person name="Floi Bucao C."/>
            <person name="Jouanno E."/>
            <person name="Wen M."/>
            <person name="Mejri S."/>
            <person name="Dirks R."/>
            <person name="Jansen H."/>
            <person name="Henkel C."/>
            <person name="Chen W.J."/>
            <person name="Zahm M."/>
            <person name="Cabau C."/>
            <person name="Klopp C."/>
            <person name="Thompson A.W."/>
            <person name="Robinson-Rechavi M."/>
            <person name="Braasch I."/>
            <person name="Lecointre G."/>
            <person name="Bobe J."/>
            <person name="Postlethwait J.H."/>
            <person name="Berthelot C."/>
            <person name="Roest Crollius H."/>
            <person name="Guiguen Y."/>
        </authorList>
    </citation>
    <scope>NUCLEOTIDE SEQUENCE</scope>
    <source>
        <strain evidence="15">Concon-B</strain>
    </source>
</reference>
<dbReference type="SUPFAM" id="SSF81321">
    <property type="entry name" value="Family A G protein-coupled receptor-like"/>
    <property type="match status" value="1"/>
</dbReference>
<feature type="transmembrane region" description="Helical" evidence="12">
    <location>
        <begin position="232"/>
        <end position="262"/>
    </location>
</feature>
<evidence type="ECO:0000256" key="12">
    <source>
        <dbReference type="RuleBase" id="RU368058"/>
    </source>
</evidence>
<comment type="similarity">
    <text evidence="11">Belongs to the G-protein coupled receptor 1 family.</text>
</comment>
<evidence type="ECO:0000256" key="4">
    <source>
        <dbReference type="ARBA" id="ARBA00023040"/>
    </source>
</evidence>
<dbReference type="GO" id="GO:0009897">
    <property type="term" value="C:external side of plasma membrane"/>
    <property type="evidence" value="ECO:0007669"/>
    <property type="project" value="TreeGrafter"/>
</dbReference>
<dbReference type="Gene3D" id="1.20.1070.10">
    <property type="entry name" value="Rhodopsin 7-helix transmembrane proteins"/>
    <property type="match status" value="1"/>
</dbReference>
<dbReference type="Pfam" id="PF00001">
    <property type="entry name" value="7tm_1"/>
    <property type="match status" value="1"/>
</dbReference>
<dbReference type="GO" id="GO:0016493">
    <property type="term" value="F:C-C chemokine receptor activity"/>
    <property type="evidence" value="ECO:0007669"/>
    <property type="project" value="TreeGrafter"/>
</dbReference>
<feature type="transmembrane region" description="Helical" evidence="12">
    <location>
        <begin position="79"/>
        <end position="100"/>
    </location>
</feature>
<feature type="domain" description="G-protein coupled receptors family 1 profile" evidence="14">
    <location>
        <begin position="91"/>
        <end position="346"/>
    </location>
</feature>
<dbReference type="InterPro" id="IPR000276">
    <property type="entry name" value="GPCR_Rhodpsn"/>
</dbReference>
<name>A0A9Q1DQ46_CONCO</name>
<dbReference type="GO" id="GO:0019957">
    <property type="term" value="F:C-C chemokine binding"/>
    <property type="evidence" value="ECO:0007669"/>
    <property type="project" value="TreeGrafter"/>
</dbReference>
<dbReference type="GO" id="GO:0007204">
    <property type="term" value="P:positive regulation of cytosolic calcium ion concentration"/>
    <property type="evidence" value="ECO:0007669"/>
    <property type="project" value="TreeGrafter"/>
</dbReference>
<dbReference type="GO" id="GO:0030593">
    <property type="term" value="P:neutrophil chemotaxis"/>
    <property type="evidence" value="ECO:0007669"/>
    <property type="project" value="TreeGrafter"/>
</dbReference>
<feature type="compositionally biased region" description="Basic and acidic residues" evidence="13">
    <location>
        <begin position="385"/>
        <end position="401"/>
    </location>
</feature>
<dbReference type="GO" id="GO:0001596">
    <property type="term" value="F:angiotensin type I receptor activity"/>
    <property type="evidence" value="ECO:0007669"/>
    <property type="project" value="UniProtKB-UniRule"/>
</dbReference>
<evidence type="ECO:0000256" key="9">
    <source>
        <dbReference type="ARBA" id="ARBA00023224"/>
    </source>
</evidence>
<evidence type="ECO:0000313" key="15">
    <source>
        <dbReference type="EMBL" id="KAJ8276521.1"/>
    </source>
</evidence>
<dbReference type="PROSITE" id="PS00237">
    <property type="entry name" value="G_PROTEIN_RECEP_F1_1"/>
    <property type="match status" value="1"/>
</dbReference>
<dbReference type="Proteomes" id="UP001152803">
    <property type="component" value="Unassembled WGS sequence"/>
</dbReference>
<accession>A0A9Q1DQ46</accession>
<dbReference type="EMBL" id="JAFJMO010000005">
    <property type="protein sequence ID" value="KAJ8276521.1"/>
    <property type="molecule type" value="Genomic_DNA"/>
</dbReference>
<dbReference type="GO" id="GO:0019229">
    <property type="term" value="P:regulation of vasoconstriction"/>
    <property type="evidence" value="ECO:0007669"/>
    <property type="project" value="UniProtKB-UniRule"/>
</dbReference>
<keyword evidence="2 11" id="KW-0812">Transmembrane</keyword>
<evidence type="ECO:0000313" key="16">
    <source>
        <dbReference type="Proteomes" id="UP001152803"/>
    </source>
</evidence>
<evidence type="ECO:0000259" key="14">
    <source>
        <dbReference type="PROSITE" id="PS50262"/>
    </source>
</evidence>
<dbReference type="GO" id="GO:0006955">
    <property type="term" value="P:immune response"/>
    <property type="evidence" value="ECO:0007669"/>
    <property type="project" value="TreeGrafter"/>
</dbReference>
<keyword evidence="6" id="KW-1015">Disulfide bond</keyword>
<dbReference type="PRINTS" id="PR00241">
    <property type="entry name" value="ANGIOTENSINR"/>
</dbReference>
<comment type="subcellular location">
    <subcellularLocation>
        <location evidence="12">Cell membrane</location>
        <topology evidence="12">Multi-pass membrane protein</topology>
    </subcellularLocation>
    <subcellularLocation>
        <location evidence="1">Membrane</location>
        <topology evidence="1">Multi-pass membrane protein</topology>
    </subcellularLocation>
</comment>
<evidence type="ECO:0000256" key="10">
    <source>
        <dbReference type="ARBA" id="ARBA00046119"/>
    </source>
</evidence>
<dbReference type="PANTHER" id="PTHR10489">
    <property type="entry name" value="CELL ADHESION MOLECULE"/>
    <property type="match status" value="1"/>
</dbReference>